<feature type="transmembrane region" description="Helical" evidence="11">
    <location>
        <begin position="95"/>
        <end position="118"/>
    </location>
</feature>
<keyword evidence="5" id="KW-0633">Potassium transport</keyword>
<feature type="domain" description="RCK N-terminal" evidence="12">
    <location>
        <begin position="415"/>
        <end position="536"/>
    </location>
</feature>
<dbReference type="FunFam" id="3.40.50.720:FF:000036">
    <property type="entry name" value="Glutathione-regulated potassium-efflux system protein KefB"/>
    <property type="match status" value="1"/>
</dbReference>
<dbReference type="PROSITE" id="PS51201">
    <property type="entry name" value="RCK_N"/>
    <property type="match status" value="1"/>
</dbReference>
<evidence type="ECO:0000256" key="11">
    <source>
        <dbReference type="SAM" id="Phobius"/>
    </source>
</evidence>
<keyword evidence="14" id="KW-1185">Reference proteome</keyword>
<dbReference type="InterPro" id="IPR004771">
    <property type="entry name" value="K/H_exchanger"/>
</dbReference>
<feature type="transmembrane region" description="Helical" evidence="11">
    <location>
        <begin position="370"/>
        <end position="389"/>
    </location>
</feature>
<sequence>MENLDALHSATDLGILPSVLLLICTAIVVVVTFKSLRLSPVLGYLVAGGLIGDHGFKIVTSNQVSFLAECGVVFLLFAIGLELSFERLKTMRKYVFGLGSLQVILTSLAVGLISLYFLKDNSTAFIIGCGLALSSTAIVLQVLEENQHQNTQLGRISLSILIQQDFIVVPLLVIVPLLSQDSKSIAYAVMISFSKAIVSLLVIFICGRLFLRPIFRLISSDSVQVNNEIFIAATLLICLSAAWTTEALGLSMALGAFIAGILVAETEFRLPAEDSIYPFKGLLLGLFFMSVGMQINIIEMYKELGSILFFSFTLIFIKALIIAGLCRLFGFSRGVAISTGMLLSQGGEFAFILFNLAMSNGVISHKTGRILLLVVTCSMALTPLLAMLGNRLADFFDNKKMKNLDITAHNTADLKNHVVIAGFGEVGAMAAKMMKFQNLNYIVVDIDRDVVQAGSDQGVPIFKGDVSQLETLQALSLERASVVIITIRNMVTVKRALSSISANFPNVNIVIRSPNLKNANALYKAGAHVIIPEHYENGLQLGGAALKHLGISDYEVARIKGQFRTNLYSINKENYEEYILEKN</sequence>
<feature type="transmembrane region" description="Helical" evidence="11">
    <location>
        <begin position="276"/>
        <end position="295"/>
    </location>
</feature>
<dbReference type="PANTHER" id="PTHR46157">
    <property type="entry name" value="K(+) EFFLUX ANTIPORTER 3, CHLOROPLASTIC"/>
    <property type="match status" value="1"/>
</dbReference>
<keyword evidence="9" id="KW-0406">Ion transport</keyword>
<evidence type="ECO:0000256" key="9">
    <source>
        <dbReference type="ARBA" id="ARBA00023065"/>
    </source>
</evidence>
<gene>
    <name evidence="13" type="ORF">phytr_970</name>
</gene>
<comment type="similarity">
    <text evidence="2">Belongs to the monovalent cation:proton antiporter 2 (CPA2) transporter (TC 2.A.37) family.</text>
</comment>
<dbReference type="SUPFAM" id="SSF51735">
    <property type="entry name" value="NAD(P)-binding Rossmann-fold domains"/>
    <property type="match status" value="1"/>
</dbReference>
<evidence type="ECO:0000313" key="13">
    <source>
        <dbReference type="EMBL" id="AVP87058.1"/>
    </source>
</evidence>
<evidence type="ECO:0000256" key="3">
    <source>
        <dbReference type="ARBA" id="ARBA00022448"/>
    </source>
</evidence>
<feature type="transmembrane region" description="Helical" evidence="11">
    <location>
        <begin position="185"/>
        <end position="211"/>
    </location>
</feature>
<dbReference type="Proteomes" id="UP000241762">
    <property type="component" value="Chromosome"/>
</dbReference>
<feature type="transmembrane region" description="Helical" evidence="11">
    <location>
        <begin position="231"/>
        <end position="264"/>
    </location>
</feature>
<feature type="transmembrane region" description="Helical" evidence="11">
    <location>
        <begin position="155"/>
        <end position="179"/>
    </location>
</feature>
<evidence type="ECO:0000256" key="7">
    <source>
        <dbReference type="ARBA" id="ARBA00022958"/>
    </source>
</evidence>
<keyword evidence="8 11" id="KW-1133">Transmembrane helix</keyword>
<dbReference type="OrthoDB" id="9781411at2"/>
<dbReference type="RefSeq" id="WP_106873936.1">
    <property type="nucleotide sequence ID" value="NZ_CP027845.1"/>
</dbReference>
<dbReference type="NCBIfam" id="TIGR00932">
    <property type="entry name" value="2a37"/>
    <property type="match status" value="1"/>
</dbReference>
<dbReference type="PANTHER" id="PTHR46157:SF4">
    <property type="entry name" value="K(+) EFFLUX ANTIPORTER 3, CHLOROPLASTIC"/>
    <property type="match status" value="1"/>
</dbReference>
<dbReference type="GO" id="GO:0015297">
    <property type="term" value="F:antiporter activity"/>
    <property type="evidence" value="ECO:0007669"/>
    <property type="project" value="UniProtKB-KW"/>
</dbReference>
<evidence type="ECO:0000256" key="4">
    <source>
        <dbReference type="ARBA" id="ARBA00022449"/>
    </source>
</evidence>
<dbReference type="GO" id="GO:0008324">
    <property type="term" value="F:monoatomic cation transmembrane transporter activity"/>
    <property type="evidence" value="ECO:0007669"/>
    <property type="project" value="InterPro"/>
</dbReference>
<dbReference type="AlphaFoldDB" id="A0A2P1P719"/>
<feature type="transmembrane region" description="Helical" evidence="11">
    <location>
        <begin position="336"/>
        <end position="358"/>
    </location>
</feature>
<evidence type="ECO:0000259" key="12">
    <source>
        <dbReference type="PROSITE" id="PS51201"/>
    </source>
</evidence>
<protein>
    <submittedName>
        <fullName evidence="13">Potassium transporter</fullName>
    </submittedName>
</protein>
<name>A0A2P1P719_9RICK</name>
<dbReference type="GO" id="GO:0016020">
    <property type="term" value="C:membrane"/>
    <property type="evidence" value="ECO:0007669"/>
    <property type="project" value="InterPro"/>
</dbReference>
<dbReference type="Pfam" id="PF02254">
    <property type="entry name" value="TrkA_N"/>
    <property type="match status" value="1"/>
</dbReference>
<evidence type="ECO:0000313" key="14">
    <source>
        <dbReference type="Proteomes" id="UP000241762"/>
    </source>
</evidence>
<feature type="transmembrane region" description="Helical" evidence="11">
    <location>
        <begin position="307"/>
        <end position="330"/>
    </location>
</feature>
<dbReference type="InterPro" id="IPR003148">
    <property type="entry name" value="RCK_N"/>
</dbReference>
<keyword evidence="10 11" id="KW-0472">Membrane</keyword>
<evidence type="ECO:0000256" key="10">
    <source>
        <dbReference type="ARBA" id="ARBA00023136"/>
    </source>
</evidence>
<dbReference type="InterPro" id="IPR036291">
    <property type="entry name" value="NAD(P)-bd_dom_sf"/>
</dbReference>
<dbReference type="InterPro" id="IPR038770">
    <property type="entry name" value="Na+/solute_symporter_sf"/>
</dbReference>
<feature type="transmembrane region" description="Helical" evidence="11">
    <location>
        <begin position="15"/>
        <end position="34"/>
    </location>
</feature>
<reference evidence="13 14" key="1">
    <citation type="submission" date="2018-03" db="EMBL/GenBank/DDBJ databases">
        <title>A gene transfer event suggests a long-term partnership between eustigmatophyte algae and a novel lineage of endosymbiotic bacteria.</title>
        <authorList>
            <person name="Yurchenko T."/>
            <person name="Sevcikova T."/>
            <person name="Pribyl P."/>
            <person name="El Karkouri K."/>
            <person name="Klimes V."/>
            <person name="Amaral R."/>
            <person name="Zbrankova V."/>
            <person name="Kim E."/>
            <person name="Raoult D."/>
            <person name="Santos L.M.A."/>
            <person name="Elias M."/>
        </authorList>
    </citation>
    <scope>NUCLEOTIDE SEQUENCE [LARGE SCALE GENOMIC DNA]</scope>
    <source>
        <strain evidence="13">CCALA 838</strain>
    </source>
</reference>
<evidence type="ECO:0000256" key="1">
    <source>
        <dbReference type="ARBA" id="ARBA00004127"/>
    </source>
</evidence>
<dbReference type="GO" id="GO:1902600">
    <property type="term" value="P:proton transmembrane transport"/>
    <property type="evidence" value="ECO:0007669"/>
    <property type="project" value="InterPro"/>
</dbReference>
<accession>A0A2P1P719</accession>
<dbReference type="InterPro" id="IPR006153">
    <property type="entry name" value="Cation/H_exchanger_TM"/>
</dbReference>
<keyword evidence="4" id="KW-0050">Antiport</keyword>
<dbReference type="KEGG" id="ptc:phytr_970"/>
<evidence type="ECO:0000256" key="5">
    <source>
        <dbReference type="ARBA" id="ARBA00022538"/>
    </source>
</evidence>
<dbReference type="Gene3D" id="3.40.50.720">
    <property type="entry name" value="NAD(P)-binding Rossmann-like Domain"/>
    <property type="match status" value="1"/>
</dbReference>
<evidence type="ECO:0000256" key="2">
    <source>
        <dbReference type="ARBA" id="ARBA00005551"/>
    </source>
</evidence>
<feature type="transmembrane region" description="Helical" evidence="11">
    <location>
        <begin position="65"/>
        <end position="83"/>
    </location>
</feature>
<dbReference type="GO" id="GO:0006813">
    <property type="term" value="P:potassium ion transport"/>
    <property type="evidence" value="ECO:0007669"/>
    <property type="project" value="UniProtKB-KW"/>
</dbReference>
<dbReference type="EMBL" id="CP027845">
    <property type="protein sequence ID" value="AVP87058.1"/>
    <property type="molecule type" value="Genomic_DNA"/>
</dbReference>
<dbReference type="Gene3D" id="1.20.1530.20">
    <property type="match status" value="1"/>
</dbReference>
<keyword evidence="6 11" id="KW-0812">Transmembrane</keyword>
<evidence type="ECO:0000256" key="6">
    <source>
        <dbReference type="ARBA" id="ARBA00022692"/>
    </source>
</evidence>
<comment type="subcellular location">
    <subcellularLocation>
        <location evidence="1">Endomembrane system</location>
        <topology evidence="1">Multi-pass membrane protein</topology>
    </subcellularLocation>
</comment>
<organism evidence="13 14">
    <name type="scientific">Candidatus Phycorickettsia trachydisci</name>
    <dbReference type="NCBI Taxonomy" id="2115978"/>
    <lineage>
        <taxon>Bacteria</taxon>
        <taxon>Pseudomonadati</taxon>
        <taxon>Pseudomonadota</taxon>
        <taxon>Alphaproteobacteria</taxon>
        <taxon>Rickettsiales</taxon>
        <taxon>Rickettsiaceae</taxon>
        <taxon>Candidatus Phycorickettsia</taxon>
    </lineage>
</organism>
<keyword evidence="3" id="KW-0813">Transport</keyword>
<proteinExistence type="inferred from homology"/>
<keyword evidence="7" id="KW-0630">Potassium</keyword>
<dbReference type="GO" id="GO:0012505">
    <property type="term" value="C:endomembrane system"/>
    <property type="evidence" value="ECO:0007669"/>
    <property type="project" value="UniProtKB-SubCell"/>
</dbReference>
<dbReference type="Pfam" id="PF00999">
    <property type="entry name" value="Na_H_Exchanger"/>
    <property type="match status" value="1"/>
</dbReference>
<feature type="transmembrane region" description="Helical" evidence="11">
    <location>
        <begin position="124"/>
        <end position="143"/>
    </location>
</feature>
<evidence type="ECO:0000256" key="8">
    <source>
        <dbReference type="ARBA" id="ARBA00022989"/>
    </source>
</evidence>